<comment type="caution">
    <text evidence="1">The sequence shown here is derived from an EMBL/GenBank/DDBJ whole genome shotgun (WGS) entry which is preliminary data.</text>
</comment>
<protein>
    <submittedName>
        <fullName evidence="1">Uncharacterized protein</fullName>
    </submittedName>
</protein>
<dbReference type="Proteomes" id="UP001499930">
    <property type="component" value="Unassembled WGS sequence"/>
</dbReference>
<accession>A0ABN3XRP3</accession>
<reference evidence="1 2" key="1">
    <citation type="journal article" date="2019" name="Int. J. Syst. Evol. Microbiol.">
        <title>The Global Catalogue of Microorganisms (GCM) 10K type strain sequencing project: providing services to taxonomists for standard genome sequencing and annotation.</title>
        <authorList>
            <consortium name="The Broad Institute Genomics Platform"/>
            <consortium name="The Broad Institute Genome Sequencing Center for Infectious Disease"/>
            <person name="Wu L."/>
            <person name="Ma J."/>
        </authorList>
    </citation>
    <scope>NUCLEOTIDE SEQUENCE [LARGE SCALE GENOMIC DNA]</scope>
    <source>
        <strain evidence="1 2">JCM 3106</strain>
    </source>
</reference>
<evidence type="ECO:0000313" key="1">
    <source>
        <dbReference type="EMBL" id="GAA2990807.1"/>
    </source>
</evidence>
<dbReference type="EMBL" id="BAAAWD010000004">
    <property type="protein sequence ID" value="GAA2990807.1"/>
    <property type="molecule type" value="Genomic_DNA"/>
</dbReference>
<name>A0ABN3XRP3_9ACTN</name>
<dbReference type="RefSeq" id="WP_344888555.1">
    <property type="nucleotide sequence ID" value="NZ_BAAAWD010000004.1"/>
</dbReference>
<keyword evidence="2" id="KW-1185">Reference proteome</keyword>
<proteinExistence type="predicted"/>
<gene>
    <name evidence="1" type="ORF">GCM10017559_08590</name>
</gene>
<sequence length="107" mass="10654">MAALTTQVLVPGGSASTLTAASGGGDTATPGDGVWLEVNNGDASSKTVTLATPATYNGLAIADRAVTIPAGERWKIPLPRMYAGGDGQASITYSAVTSVTVGVFRIA</sequence>
<evidence type="ECO:0000313" key="2">
    <source>
        <dbReference type="Proteomes" id="UP001499930"/>
    </source>
</evidence>
<organism evidence="1 2">
    <name type="scientific">Streptosporangium longisporum</name>
    <dbReference type="NCBI Taxonomy" id="46187"/>
    <lineage>
        <taxon>Bacteria</taxon>
        <taxon>Bacillati</taxon>
        <taxon>Actinomycetota</taxon>
        <taxon>Actinomycetes</taxon>
        <taxon>Streptosporangiales</taxon>
        <taxon>Streptosporangiaceae</taxon>
        <taxon>Streptosporangium</taxon>
    </lineage>
</organism>